<organism evidence="4 5">
    <name type="scientific">Azotobacter bryophylli</name>
    <dbReference type="NCBI Taxonomy" id="1986537"/>
    <lineage>
        <taxon>Bacteria</taxon>
        <taxon>Pseudomonadati</taxon>
        <taxon>Pseudomonadota</taxon>
        <taxon>Gammaproteobacteria</taxon>
        <taxon>Pseudomonadales</taxon>
        <taxon>Pseudomonadaceae</taxon>
        <taxon>Azotobacter</taxon>
    </lineage>
</organism>
<gene>
    <name evidence="4" type="ORF">ACFOJE_06885</name>
</gene>
<dbReference type="InterPro" id="IPR022271">
    <property type="entry name" value="Lipocalin_ApoD"/>
</dbReference>
<dbReference type="PROSITE" id="PS00213">
    <property type="entry name" value="LIPOCALIN"/>
    <property type="match status" value="1"/>
</dbReference>
<dbReference type="InterPro" id="IPR012674">
    <property type="entry name" value="Calycin"/>
</dbReference>
<dbReference type="SUPFAM" id="SSF50814">
    <property type="entry name" value="Lipocalins"/>
    <property type="match status" value="1"/>
</dbReference>
<keyword evidence="2" id="KW-0472">Membrane</keyword>
<dbReference type="EMBL" id="JBHRSJ010000012">
    <property type="protein sequence ID" value="MFC2971937.1"/>
    <property type="molecule type" value="Genomic_DNA"/>
</dbReference>
<comment type="subunit">
    <text evidence="2">Homodimer.</text>
</comment>
<evidence type="ECO:0000256" key="1">
    <source>
        <dbReference type="ARBA" id="ARBA00006889"/>
    </source>
</evidence>
<sequence length="181" mass="21327">MRRIGMLMMGLLLGGCANWGTQPPQSAGRLDLERYEGTWYELARLPMYFQRRCLESEAHYRLQESGELAVLNRCRTAEGEWIEARGKAWPQEKGRNDRLWVRFDNTFSRLFPFLTKGDYWVLYVDPTYRLALVGSPDRDYLWLLARDPQVSPEQRERLLAVARQRGYDLAPLIWRQPAKTE</sequence>
<keyword evidence="2" id="KW-0449">Lipoprotein</keyword>
<proteinExistence type="inferred from homology"/>
<dbReference type="InterPro" id="IPR002446">
    <property type="entry name" value="Lipocalin_bac"/>
</dbReference>
<keyword evidence="5" id="KW-1185">Reference proteome</keyword>
<keyword evidence="2" id="KW-0998">Cell outer membrane</keyword>
<keyword evidence="2" id="KW-0446">Lipid-binding</keyword>
<comment type="function">
    <text evidence="2">Involved in the storage or transport of lipids necessary for membrane maintenance under stressful conditions. Displays a binding preference for lysophospholipids.</text>
</comment>
<comment type="caution">
    <text evidence="4">The sequence shown here is derived from an EMBL/GenBank/DDBJ whole genome shotgun (WGS) entry which is preliminary data.</text>
</comment>
<comment type="similarity">
    <text evidence="1 2">Belongs to the calycin superfamily. Lipocalin family.</text>
</comment>
<dbReference type="Pfam" id="PF08212">
    <property type="entry name" value="Lipocalin_2"/>
    <property type="match status" value="1"/>
</dbReference>
<dbReference type="Gene3D" id="2.40.128.20">
    <property type="match status" value="1"/>
</dbReference>
<evidence type="ECO:0000313" key="4">
    <source>
        <dbReference type="EMBL" id="MFC2971937.1"/>
    </source>
</evidence>
<dbReference type="PROSITE" id="PS51257">
    <property type="entry name" value="PROKAR_LIPOPROTEIN"/>
    <property type="match status" value="1"/>
</dbReference>
<reference evidence="5" key="1">
    <citation type="journal article" date="2019" name="Int. J. Syst. Evol. Microbiol.">
        <title>The Global Catalogue of Microorganisms (GCM) 10K type strain sequencing project: providing services to taxonomists for standard genome sequencing and annotation.</title>
        <authorList>
            <consortium name="The Broad Institute Genomics Platform"/>
            <consortium name="The Broad Institute Genome Sequencing Center for Infectious Disease"/>
            <person name="Wu L."/>
            <person name="Ma J."/>
        </authorList>
    </citation>
    <scope>NUCLEOTIDE SEQUENCE [LARGE SCALE GENOMIC DNA]</scope>
    <source>
        <strain evidence="5">KCTC 62195</strain>
    </source>
</reference>
<accession>A0ABV7ATE1</accession>
<dbReference type="InterPro" id="IPR022272">
    <property type="entry name" value="Lipocalin_CS"/>
</dbReference>
<evidence type="ECO:0000256" key="2">
    <source>
        <dbReference type="PIRNR" id="PIRNR036893"/>
    </source>
</evidence>
<evidence type="ECO:0000313" key="5">
    <source>
        <dbReference type="Proteomes" id="UP001595457"/>
    </source>
</evidence>
<feature type="domain" description="Lipocalin/cytosolic fatty-acid binding" evidence="3">
    <location>
        <begin position="30"/>
        <end position="176"/>
    </location>
</feature>
<protein>
    <recommendedName>
        <fullName evidence="2">Outer membrane lipoprotein Blc</fullName>
    </recommendedName>
</protein>
<comment type="subcellular location">
    <subcellularLocation>
        <location evidence="2">Cell outer membrane</location>
    </subcellularLocation>
</comment>
<dbReference type="RefSeq" id="WP_377813550.1">
    <property type="nucleotide sequence ID" value="NZ_JBHRSJ010000012.1"/>
</dbReference>
<dbReference type="PRINTS" id="PR01171">
    <property type="entry name" value="BCTLIPOCALIN"/>
</dbReference>
<evidence type="ECO:0000259" key="3">
    <source>
        <dbReference type="Pfam" id="PF08212"/>
    </source>
</evidence>
<dbReference type="PIRSF" id="PIRSF036893">
    <property type="entry name" value="Lipocalin_ApoD"/>
    <property type="match status" value="1"/>
</dbReference>
<dbReference type="PANTHER" id="PTHR10612:SF34">
    <property type="entry name" value="APOLIPOPROTEIN D"/>
    <property type="match status" value="1"/>
</dbReference>
<dbReference type="InterPro" id="IPR047202">
    <property type="entry name" value="Lipocalin_Blc-like_dom"/>
</dbReference>
<dbReference type="InterPro" id="IPR000566">
    <property type="entry name" value="Lipocln_cytosolic_FA-bd_dom"/>
</dbReference>
<dbReference type="CDD" id="cd19438">
    <property type="entry name" value="lipocalin_Blc-like"/>
    <property type="match status" value="1"/>
</dbReference>
<name>A0ABV7ATE1_9GAMM</name>
<dbReference type="Proteomes" id="UP001595457">
    <property type="component" value="Unassembled WGS sequence"/>
</dbReference>
<dbReference type="PANTHER" id="PTHR10612">
    <property type="entry name" value="APOLIPOPROTEIN D"/>
    <property type="match status" value="1"/>
</dbReference>